<proteinExistence type="predicted"/>
<evidence type="ECO:0000313" key="1">
    <source>
        <dbReference type="EMBL" id="SVC06955.1"/>
    </source>
</evidence>
<reference evidence="1" key="1">
    <citation type="submission" date="2018-05" db="EMBL/GenBank/DDBJ databases">
        <authorList>
            <person name="Lanie J.A."/>
            <person name="Ng W.-L."/>
            <person name="Kazmierczak K.M."/>
            <person name="Andrzejewski T.M."/>
            <person name="Davidsen T.M."/>
            <person name="Wayne K.J."/>
            <person name="Tettelin H."/>
            <person name="Glass J.I."/>
            <person name="Rusch D."/>
            <person name="Podicherti R."/>
            <person name="Tsui H.-C.T."/>
            <person name="Winkler M.E."/>
        </authorList>
    </citation>
    <scope>NUCLEOTIDE SEQUENCE</scope>
</reference>
<organism evidence="1">
    <name type="scientific">marine metagenome</name>
    <dbReference type="NCBI Taxonomy" id="408172"/>
    <lineage>
        <taxon>unclassified sequences</taxon>
        <taxon>metagenomes</taxon>
        <taxon>ecological metagenomes</taxon>
    </lineage>
</organism>
<gene>
    <name evidence="1" type="ORF">METZ01_LOCUS259809</name>
</gene>
<dbReference type="EMBL" id="UINC01071777">
    <property type="protein sequence ID" value="SVC06955.1"/>
    <property type="molecule type" value="Genomic_DNA"/>
</dbReference>
<name>A0A382J5W3_9ZZZZ</name>
<accession>A0A382J5W3</accession>
<protein>
    <submittedName>
        <fullName evidence="1">Uncharacterized protein</fullName>
    </submittedName>
</protein>
<dbReference type="AlphaFoldDB" id="A0A382J5W3"/>
<sequence>MKTSAGRPYSSVIVDGIYRAPN</sequence>